<dbReference type="RefSeq" id="WP_038452434.1">
    <property type="nucleotide sequence ID" value="NZ_CP009043.1"/>
</dbReference>
<dbReference type="InterPro" id="IPR020013">
    <property type="entry name" value="Flagellar_FlgE/F/G"/>
</dbReference>
<keyword evidence="8" id="KW-0966">Cell projection</keyword>
<keyword evidence="9" id="KW-1185">Reference proteome</keyword>
<dbReference type="KEGG" id="caj:CIG1485E_0010"/>
<organism evidence="8 9">
    <name type="scientific">Campylobacter iguaniorum</name>
    <dbReference type="NCBI Taxonomy" id="1244531"/>
    <lineage>
        <taxon>Bacteria</taxon>
        <taxon>Pseudomonadati</taxon>
        <taxon>Campylobacterota</taxon>
        <taxon>Epsilonproteobacteria</taxon>
        <taxon>Campylobacterales</taxon>
        <taxon>Campylobacteraceae</taxon>
        <taxon>Campylobacter</taxon>
    </lineage>
</organism>
<keyword evidence="3 4" id="KW-0975">Bacterial flagellum</keyword>
<dbReference type="PANTHER" id="PTHR30435:SF19">
    <property type="entry name" value="FLAGELLAR BASAL-BODY ROD PROTEIN FLGG"/>
    <property type="match status" value="1"/>
</dbReference>
<evidence type="ECO:0000259" key="5">
    <source>
        <dbReference type="Pfam" id="PF00460"/>
    </source>
</evidence>
<feature type="domain" description="Flagellar hook protein FlgE/F/G-like D1" evidence="7">
    <location>
        <begin position="89"/>
        <end position="138"/>
    </location>
</feature>
<dbReference type="GO" id="GO:0071978">
    <property type="term" value="P:bacterial-type flagellum-dependent swarming motility"/>
    <property type="evidence" value="ECO:0007669"/>
    <property type="project" value="TreeGrafter"/>
</dbReference>
<evidence type="ECO:0000256" key="3">
    <source>
        <dbReference type="ARBA" id="ARBA00023143"/>
    </source>
</evidence>
<dbReference type="Pfam" id="PF06429">
    <property type="entry name" value="Flg_bbr_C"/>
    <property type="match status" value="1"/>
</dbReference>
<dbReference type="PROSITE" id="PS00588">
    <property type="entry name" value="FLAGELLA_BB_ROD"/>
    <property type="match status" value="1"/>
</dbReference>
<dbReference type="NCBIfam" id="TIGR03506">
    <property type="entry name" value="FlgEFG_subfam"/>
    <property type="match status" value="2"/>
</dbReference>
<reference evidence="9" key="1">
    <citation type="journal article" date="2014" name="Genome Announc.">
        <title>Complete Genome Sequence of Campylobacter iguaniorum Strain 1485ET, Isolated from a Bearded Dragon (Pogona vitticeps).</title>
        <authorList>
            <person name="Gilbert M.J."/>
            <person name="Miller W.G."/>
            <person name="Yee E."/>
            <person name="Kik M."/>
            <person name="Wagenaar J.A."/>
            <person name="Duim B."/>
        </authorList>
    </citation>
    <scope>NUCLEOTIDE SEQUENCE [LARGE SCALE GENOMIC DNA]</scope>
    <source>
        <strain evidence="9">1485E</strain>
    </source>
</reference>
<feature type="domain" description="Flagellar basal body rod protein N-terminal" evidence="5">
    <location>
        <begin position="5"/>
        <end position="35"/>
    </location>
</feature>
<dbReference type="Proteomes" id="UP000028486">
    <property type="component" value="Chromosome"/>
</dbReference>
<dbReference type="Pfam" id="PF22692">
    <property type="entry name" value="LlgE_F_G_D1"/>
    <property type="match status" value="1"/>
</dbReference>
<keyword evidence="8" id="KW-0969">Cilium</keyword>
<proteinExistence type="inferred from homology"/>
<comment type="subcellular location">
    <subcellularLocation>
        <location evidence="1 4">Bacterial flagellum basal body</location>
    </subcellularLocation>
</comment>
<gene>
    <name evidence="8" type="primary">flgE</name>
    <name evidence="8" type="ORF">CIG1485E_0010</name>
</gene>
<dbReference type="SUPFAM" id="SSF117143">
    <property type="entry name" value="Flagellar hook protein flgE"/>
    <property type="match status" value="1"/>
</dbReference>
<keyword evidence="8" id="KW-0282">Flagellum</keyword>
<evidence type="ECO:0000256" key="4">
    <source>
        <dbReference type="RuleBase" id="RU362116"/>
    </source>
</evidence>
<accession>A0A076F6G0</accession>
<dbReference type="InterPro" id="IPR053967">
    <property type="entry name" value="LlgE_F_G-like_D1"/>
</dbReference>
<dbReference type="HOGENOM" id="CLU_013687_2_4_7"/>
<dbReference type="InterPro" id="IPR019776">
    <property type="entry name" value="Flagellar_basal_body_rod_CS"/>
</dbReference>
<dbReference type="EMBL" id="CP009043">
    <property type="protein sequence ID" value="AII13890.1"/>
    <property type="molecule type" value="Genomic_DNA"/>
</dbReference>
<name>A0A076F6G0_9BACT</name>
<evidence type="ECO:0000313" key="8">
    <source>
        <dbReference type="EMBL" id="AII13890.1"/>
    </source>
</evidence>
<feature type="domain" description="Flagellar basal-body/hook protein C-terminal" evidence="6">
    <location>
        <begin position="502"/>
        <end position="543"/>
    </location>
</feature>
<dbReference type="InterPro" id="IPR001444">
    <property type="entry name" value="Flag_bb_rod_N"/>
</dbReference>
<protein>
    <submittedName>
        <fullName evidence="8">Flagellar hook protein</fullName>
    </submittedName>
</protein>
<dbReference type="GO" id="GO:0009425">
    <property type="term" value="C:bacterial-type flagellum basal body"/>
    <property type="evidence" value="ECO:0007669"/>
    <property type="project" value="UniProtKB-SubCell"/>
</dbReference>
<evidence type="ECO:0000313" key="9">
    <source>
        <dbReference type="Proteomes" id="UP000028486"/>
    </source>
</evidence>
<evidence type="ECO:0000259" key="7">
    <source>
        <dbReference type="Pfam" id="PF22692"/>
    </source>
</evidence>
<evidence type="ECO:0000259" key="6">
    <source>
        <dbReference type="Pfam" id="PF06429"/>
    </source>
</evidence>
<evidence type="ECO:0000256" key="1">
    <source>
        <dbReference type="ARBA" id="ARBA00004117"/>
    </source>
</evidence>
<dbReference type="Pfam" id="PF00460">
    <property type="entry name" value="Flg_bb_rod"/>
    <property type="match status" value="1"/>
</dbReference>
<dbReference type="AlphaFoldDB" id="A0A076F6G0"/>
<dbReference type="InterPro" id="IPR010930">
    <property type="entry name" value="Flg_bb/hook_C_dom"/>
</dbReference>
<dbReference type="STRING" id="1244531.CIG2463D_0010"/>
<sequence length="545" mass="58054">MMSAFYNGISGVKTQGYGLDVVADNISNVNTVGFKSSTAEFKSLFYQTLGQTASSPTTSQIGLGSTLAATSLNFKQGSLTSTDNVFDMAIQGDGFFGIRGSDGNIYFTRNGDFGVDGEGNLVNRNGLFLQGTMTTISPTTLSQNATEKLGNTLVNGVTMATNQAFTVPTGNTINLTDVGSQTNIKLPDLLFIPAIATTKVDFSGNLDSQKIVDTTTIELNSDAITQAFDETNQTISLSGNLNDTPEIQIINDGQDVYITLTDKNGKSIQTRVDADADGNFKVDNLSVKNLNLEEPLVISANATLKQEIPNKQNFSTDVIAANGDKNVIKMEFTKRVPQAGDSTTWDVVANLYAPDNTLIETSNGALEFGPNGALVANTLGAIGGVEINLGSFYDPNVPNSGFDGMKSLAGQDLNLNITKDGEQEGLLKNYTMNANGEIVAIFDNGKQATMAKVALYHFQNDQGLSKIGDNTYAVSSNSGQPIFYTDKNGDVIYGATISNRKLEMSNVDLGSALTDMIVIQKAYDASAKSITTSDQMIQKAINMKK</sequence>
<comment type="similarity">
    <text evidence="2 4">Belongs to the flagella basal body rod proteins family.</text>
</comment>
<dbReference type="OrthoDB" id="9804559at2"/>
<evidence type="ECO:0000256" key="2">
    <source>
        <dbReference type="ARBA" id="ARBA00009677"/>
    </source>
</evidence>
<dbReference type="InterPro" id="IPR037925">
    <property type="entry name" value="FlgE/F/G-like"/>
</dbReference>
<dbReference type="PANTHER" id="PTHR30435">
    <property type="entry name" value="FLAGELLAR PROTEIN"/>
    <property type="match status" value="1"/>
</dbReference>
<dbReference type="eggNOG" id="COG1749">
    <property type="taxonomic scope" value="Bacteria"/>
</dbReference>